<sequence length="430" mass="48649">MVKLIFAAVLIHTSVTAFTHQFSSLAPTTSSRASLSLYAKKKKKKNSSKARTSSGGAGFGSNNSISIKDTATNRENGKVEKRAQIKIGTDEGGLELAFQEELERRNNKRQVVTEDDMGEVERNEEYKQLMATYTQDFEHQELQKDVSHPQRLVQVSSNPLIFTIDEFIEPELCNRVQSNGDGCFNLLYPERVADLVFNGQESEIDGLLFLEATSEEHKTMKRSPDYPDGLHVDTNNQCWERHVTCILYLNDVPEHCGGATVFPIARALPNDPALQAARRLLVQKASHTRSKIVQDTNTNTKDALLLEARIGTNFTRYPDTDTAIRIQPKAGRLLVFFSRYANGEQDPRTWHSGERIHDDDKNNNNSNDSSTTKKRIINLFKQVDYGDKEPPSQGVNTVEDFLAPQIQEQRNWLQALALTKSPIKYRYKKE</sequence>
<dbReference type="GO" id="GO:0005783">
    <property type="term" value="C:endoplasmic reticulum"/>
    <property type="evidence" value="ECO:0007669"/>
    <property type="project" value="TreeGrafter"/>
</dbReference>
<feature type="chain" id="PRO_5009193375" evidence="4">
    <location>
        <begin position="18"/>
        <end position="430"/>
    </location>
</feature>
<feature type="signal peptide" evidence="4">
    <location>
        <begin position="1"/>
        <end position="17"/>
    </location>
</feature>
<dbReference type="EMBL" id="KV784355">
    <property type="protein sequence ID" value="OEU19955.1"/>
    <property type="molecule type" value="Genomic_DNA"/>
</dbReference>
<dbReference type="KEGG" id="fcy:FRACYDRAFT_236016"/>
<organism evidence="5 6">
    <name type="scientific">Fragilariopsis cylindrus CCMP1102</name>
    <dbReference type="NCBI Taxonomy" id="635003"/>
    <lineage>
        <taxon>Eukaryota</taxon>
        <taxon>Sar</taxon>
        <taxon>Stramenopiles</taxon>
        <taxon>Ochrophyta</taxon>
        <taxon>Bacillariophyta</taxon>
        <taxon>Bacillariophyceae</taxon>
        <taxon>Bacillariophycidae</taxon>
        <taxon>Bacillariales</taxon>
        <taxon>Bacillariaceae</taxon>
        <taxon>Fragilariopsis</taxon>
    </lineage>
</organism>
<dbReference type="GO" id="GO:0004656">
    <property type="term" value="F:procollagen-proline 4-dioxygenase activity"/>
    <property type="evidence" value="ECO:0007669"/>
    <property type="project" value="TreeGrafter"/>
</dbReference>
<dbReference type="Proteomes" id="UP000095751">
    <property type="component" value="Unassembled WGS sequence"/>
</dbReference>
<evidence type="ECO:0000256" key="4">
    <source>
        <dbReference type="SAM" id="SignalP"/>
    </source>
</evidence>
<dbReference type="PANTHER" id="PTHR10869:SF229">
    <property type="entry name" value="PROLYL 4-HYDROXYLASE ALPHA SUBUNIT DOMAIN-CONTAINING PROTEIN"/>
    <property type="match status" value="1"/>
</dbReference>
<feature type="compositionally biased region" description="Basic and acidic residues" evidence="3">
    <location>
        <begin position="71"/>
        <end position="80"/>
    </location>
</feature>
<proteinExistence type="predicted"/>
<evidence type="ECO:0000256" key="2">
    <source>
        <dbReference type="ARBA" id="ARBA00023004"/>
    </source>
</evidence>
<evidence type="ECO:0000256" key="3">
    <source>
        <dbReference type="SAM" id="MobiDB-lite"/>
    </source>
</evidence>
<keyword evidence="1" id="KW-0479">Metal-binding</keyword>
<keyword evidence="4" id="KW-0732">Signal</keyword>
<dbReference type="AlphaFoldDB" id="A0A1E7FPD2"/>
<feature type="region of interest" description="Disordered" evidence="3">
    <location>
        <begin position="37"/>
        <end position="80"/>
    </location>
</feature>
<protein>
    <submittedName>
        <fullName evidence="5">Uncharacterized protein</fullName>
    </submittedName>
</protein>
<keyword evidence="6" id="KW-1185">Reference proteome</keyword>
<reference evidence="5 6" key="1">
    <citation type="submission" date="2016-09" db="EMBL/GenBank/DDBJ databases">
        <title>Extensive genetic diversity and differential bi-allelic expression allows diatom success in the polar Southern Ocean.</title>
        <authorList>
            <consortium name="DOE Joint Genome Institute"/>
            <person name="Mock T."/>
            <person name="Otillar R.P."/>
            <person name="Strauss J."/>
            <person name="Dupont C."/>
            <person name="Frickenhaus S."/>
            <person name="Maumus F."/>
            <person name="Mcmullan M."/>
            <person name="Sanges R."/>
            <person name="Schmutz J."/>
            <person name="Toseland A."/>
            <person name="Valas R."/>
            <person name="Veluchamy A."/>
            <person name="Ward B.J."/>
            <person name="Allen A."/>
            <person name="Barry K."/>
            <person name="Falciatore A."/>
            <person name="Ferrante M."/>
            <person name="Fortunato A.E."/>
            <person name="Gloeckner G."/>
            <person name="Gruber A."/>
            <person name="Hipkin R."/>
            <person name="Janech M."/>
            <person name="Kroth P."/>
            <person name="Leese F."/>
            <person name="Lindquist E."/>
            <person name="Lyon B.R."/>
            <person name="Martin J."/>
            <person name="Mayer C."/>
            <person name="Parker M."/>
            <person name="Quesneville H."/>
            <person name="Raymond J."/>
            <person name="Uhlig C."/>
            <person name="Valentin K.U."/>
            <person name="Worden A.Z."/>
            <person name="Armbrust E.V."/>
            <person name="Bowler C."/>
            <person name="Green B."/>
            <person name="Moulton V."/>
            <person name="Van Oosterhout C."/>
            <person name="Grigoriev I."/>
        </authorList>
    </citation>
    <scope>NUCLEOTIDE SEQUENCE [LARGE SCALE GENOMIC DNA]</scope>
    <source>
        <strain evidence="5 6">CCMP1102</strain>
    </source>
</reference>
<dbReference type="GO" id="GO:0046872">
    <property type="term" value="F:metal ion binding"/>
    <property type="evidence" value="ECO:0007669"/>
    <property type="project" value="UniProtKB-KW"/>
</dbReference>
<name>A0A1E7FPD2_9STRA</name>
<feature type="compositionally biased region" description="Basic and acidic residues" evidence="3">
    <location>
        <begin position="346"/>
        <end position="362"/>
    </location>
</feature>
<dbReference type="InterPro" id="IPR045054">
    <property type="entry name" value="P4HA-like"/>
</dbReference>
<dbReference type="OrthoDB" id="69177at2759"/>
<feature type="region of interest" description="Disordered" evidence="3">
    <location>
        <begin position="346"/>
        <end position="373"/>
    </location>
</feature>
<dbReference type="InParanoid" id="A0A1E7FPD2"/>
<evidence type="ECO:0000313" key="6">
    <source>
        <dbReference type="Proteomes" id="UP000095751"/>
    </source>
</evidence>
<accession>A0A1E7FPD2</accession>
<evidence type="ECO:0000256" key="1">
    <source>
        <dbReference type="ARBA" id="ARBA00022723"/>
    </source>
</evidence>
<feature type="compositionally biased region" description="Low complexity" evidence="3">
    <location>
        <begin position="49"/>
        <end position="67"/>
    </location>
</feature>
<evidence type="ECO:0000313" key="5">
    <source>
        <dbReference type="EMBL" id="OEU19955.1"/>
    </source>
</evidence>
<dbReference type="Gene3D" id="2.60.120.620">
    <property type="entry name" value="q2cbj1_9rhob like domain"/>
    <property type="match status" value="1"/>
</dbReference>
<gene>
    <name evidence="5" type="ORF">FRACYDRAFT_236016</name>
</gene>
<keyword evidence="2" id="KW-0408">Iron</keyword>
<feature type="compositionally biased region" description="Basic residues" evidence="3">
    <location>
        <begin position="39"/>
        <end position="48"/>
    </location>
</feature>
<dbReference type="PANTHER" id="PTHR10869">
    <property type="entry name" value="PROLYL 4-HYDROXYLASE ALPHA SUBUNIT"/>
    <property type="match status" value="1"/>
</dbReference>